<sequence length="159" mass="17735">MTEVLPEPVTTMPSPFRMDYTYVAGSGRSVFLRGLAERKLMARRCAGCEQVYLPPPEFCSRCLRELEPPFELDGRGVVSTFCVVSFPFPGQRIDPPYVVAHIQPHGAGTRLMHLVREVEPADVHIGMEVEPVWVADDELDTSLLSIRHFRPVPQGGTDA</sequence>
<dbReference type="SUPFAM" id="SSF50249">
    <property type="entry name" value="Nucleic acid-binding proteins"/>
    <property type="match status" value="1"/>
</dbReference>
<name>A0ABW2BX74_9PSEU</name>
<feature type="domain" description="ChsH2 C-terminal OB-fold" evidence="1">
    <location>
        <begin position="71"/>
        <end position="134"/>
    </location>
</feature>
<dbReference type="Gene3D" id="6.10.30.10">
    <property type="match status" value="1"/>
</dbReference>
<accession>A0ABW2BX74</accession>
<dbReference type="InterPro" id="IPR012340">
    <property type="entry name" value="NA-bd_OB-fold"/>
</dbReference>
<protein>
    <submittedName>
        <fullName evidence="3">Zn-ribbon domain-containing OB-fold protein</fullName>
    </submittedName>
</protein>
<dbReference type="Pfam" id="PF01796">
    <property type="entry name" value="OB_ChsH2_C"/>
    <property type="match status" value="1"/>
</dbReference>
<evidence type="ECO:0000313" key="4">
    <source>
        <dbReference type="Proteomes" id="UP001596337"/>
    </source>
</evidence>
<feature type="domain" description="ChsH2 rubredoxin-like zinc ribbon" evidence="2">
    <location>
        <begin position="34"/>
        <end position="64"/>
    </location>
</feature>
<gene>
    <name evidence="3" type="ORF">ACFQGD_06575</name>
</gene>
<dbReference type="EMBL" id="JBHSXX010000001">
    <property type="protein sequence ID" value="MFC6866808.1"/>
    <property type="molecule type" value="Genomic_DNA"/>
</dbReference>
<dbReference type="PANTHER" id="PTHR34075:SF5">
    <property type="entry name" value="BLR3430 PROTEIN"/>
    <property type="match status" value="1"/>
</dbReference>
<dbReference type="InterPro" id="IPR002878">
    <property type="entry name" value="ChsH2_C"/>
</dbReference>
<organism evidence="3 4">
    <name type="scientific">Haloechinothrix salitolerans</name>
    <dbReference type="NCBI Taxonomy" id="926830"/>
    <lineage>
        <taxon>Bacteria</taxon>
        <taxon>Bacillati</taxon>
        <taxon>Actinomycetota</taxon>
        <taxon>Actinomycetes</taxon>
        <taxon>Pseudonocardiales</taxon>
        <taxon>Pseudonocardiaceae</taxon>
        <taxon>Haloechinothrix</taxon>
    </lineage>
</organism>
<reference evidence="4" key="1">
    <citation type="journal article" date="2019" name="Int. J. Syst. Evol. Microbiol.">
        <title>The Global Catalogue of Microorganisms (GCM) 10K type strain sequencing project: providing services to taxonomists for standard genome sequencing and annotation.</title>
        <authorList>
            <consortium name="The Broad Institute Genomics Platform"/>
            <consortium name="The Broad Institute Genome Sequencing Center for Infectious Disease"/>
            <person name="Wu L."/>
            <person name="Ma J."/>
        </authorList>
    </citation>
    <scope>NUCLEOTIDE SEQUENCE [LARGE SCALE GENOMIC DNA]</scope>
    <source>
        <strain evidence="4">KCTC 32255</strain>
    </source>
</reference>
<keyword evidence="4" id="KW-1185">Reference proteome</keyword>
<evidence type="ECO:0000313" key="3">
    <source>
        <dbReference type="EMBL" id="MFC6866808.1"/>
    </source>
</evidence>
<evidence type="ECO:0000259" key="1">
    <source>
        <dbReference type="Pfam" id="PF01796"/>
    </source>
</evidence>
<comment type="caution">
    <text evidence="3">The sequence shown here is derived from an EMBL/GenBank/DDBJ whole genome shotgun (WGS) entry which is preliminary data.</text>
</comment>
<dbReference type="PANTHER" id="PTHR34075">
    <property type="entry name" value="BLR3430 PROTEIN"/>
    <property type="match status" value="1"/>
</dbReference>
<proteinExistence type="predicted"/>
<evidence type="ECO:0000259" key="2">
    <source>
        <dbReference type="Pfam" id="PF12172"/>
    </source>
</evidence>
<dbReference type="Pfam" id="PF12172">
    <property type="entry name" value="zf-ChsH2"/>
    <property type="match status" value="1"/>
</dbReference>
<dbReference type="InterPro" id="IPR052513">
    <property type="entry name" value="Thioester_dehydratase-like"/>
</dbReference>
<dbReference type="InterPro" id="IPR022002">
    <property type="entry name" value="ChsH2_Znr"/>
</dbReference>
<dbReference type="RefSeq" id="WP_345405837.1">
    <property type="nucleotide sequence ID" value="NZ_BAABLA010000121.1"/>
</dbReference>
<dbReference type="Proteomes" id="UP001596337">
    <property type="component" value="Unassembled WGS sequence"/>
</dbReference>